<dbReference type="PANTHER" id="PTHR32481:SF7">
    <property type="entry name" value="AMINOPEPTIDASE YHFE-RELATED"/>
    <property type="match status" value="1"/>
</dbReference>
<evidence type="ECO:0000256" key="3">
    <source>
        <dbReference type="ARBA" id="ARBA00022670"/>
    </source>
</evidence>
<dbReference type="OrthoDB" id="361940at2"/>
<gene>
    <name evidence="9" type="ORF">CHL78_002925</name>
</gene>
<keyword evidence="2" id="KW-0031">Aminopeptidase</keyword>
<feature type="active site" description="Proton acceptor" evidence="7">
    <location>
        <position position="220"/>
    </location>
</feature>
<keyword evidence="3" id="KW-0645">Protease</keyword>
<dbReference type="Pfam" id="PF05343">
    <property type="entry name" value="Peptidase_M42"/>
    <property type="match status" value="1"/>
</dbReference>
<feature type="binding site" evidence="8">
    <location>
        <position position="186"/>
    </location>
    <ligand>
        <name>Zn(2+)</name>
        <dbReference type="ChEBI" id="CHEBI:29105"/>
        <label>1</label>
    </ligand>
</feature>
<dbReference type="InterPro" id="IPR023367">
    <property type="entry name" value="Peptidase_M42_dom2"/>
</dbReference>
<keyword evidence="4 8" id="KW-0479">Metal-binding</keyword>
<evidence type="ECO:0000313" key="9">
    <source>
        <dbReference type="EMBL" id="RDY28891.1"/>
    </source>
</evidence>
<accession>A0A371J7X6</accession>
<keyword evidence="5 9" id="KW-0378">Hydrolase</keyword>
<evidence type="ECO:0000256" key="7">
    <source>
        <dbReference type="PIRSR" id="PIRSR001123-1"/>
    </source>
</evidence>
<dbReference type="PIRSF" id="PIRSF001123">
    <property type="entry name" value="PepA_GA"/>
    <property type="match status" value="1"/>
</dbReference>
<comment type="caution">
    <text evidence="9">The sequence shown here is derived from an EMBL/GenBank/DDBJ whole genome shotgun (WGS) entry which is preliminary data.</text>
</comment>
<dbReference type="GO" id="GO:0046872">
    <property type="term" value="F:metal ion binding"/>
    <property type="evidence" value="ECO:0007669"/>
    <property type="project" value="UniProtKB-UniRule"/>
</dbReference>
<feature type="binding site" evidence="8">
    <location>
        <position position="68"/>
    </location>
    <ligand>
        <name>Zn(2+)</name>
        <dbReference type="ChEBI" id="CHEBI:29105"/>
        <label>1</label>
    </ligand>
</feature>
<comment type="cofactor">
    <cofactor evidence="8">
        <name>a divalent metal cation</name>
        <dbReference type="ChEBI" id="CHEBI:60240"/>
    </cofactor>
    <text evidence="8">Binds 2 divalent metal cations per subunit.</text>
</comment>
<dbReference type="Gene3D" id="3.40.630.10">
    <property type="entry name" value="Zn peptidases"/>
    <property type="match status" value="1"/>
</dbReference>
<name>A0A371J7X6_9FIRM</name>
<dbReference type="RefSeq" id="WP_094366786.1">
    <property type="nucleotide sequence ID" value="NZ_NOJY02000004.1"/>
</dbReference>
<feature type="binding site" evidence="8">
    <location>
        <position position="186"/>
    </location>
    <ligand>
        <name>Zn(2+)</name>
        <dbReference type="ChEBI" id="CHEBI:29105"/>
        <label>2</label>
    </ligand>
</feature>
<keyword evidence="10" id="KW-1185">Reference proteome</keyword>
<dbReference type="InterPro" id="IPR051464">
    <property type="entry name" value="Peptidase_M42_aminopept"/>
</dbReference>
<dbReference type="SUPFAM" id="SSF53187">
    <property type="entry name" value="Zn-dependent exopeptidases"/>
    <property type="match status" value="1"/>
</dbReference>
<feature type="binding site" evidence="8">
    <location>
        <position position="241"/>
    </location>
    <ligand>
        <name>Zn(2+)</name>
        <dbReference type="ChEBI" id="CHEBI:29105"/>
        <label>1</label>
    </ligand>
</feature>
<feature type="binding site" evidence="8">
    <location>
        <position position="221"/>
    </location>
    <ligand>
        <name>Zn(2+)</name>
        <dbReference type="ChEBI" id="CHEBI:29105"/>
        <label>2</label>
    </ligand>
</feature>
<dbReference type="GO" id="GO:0006508">
    <property type="term" value="P:proteolysis"/>
    <property type="evidence" value="ECO:0007669"/>
    <property type="project" value="UniProtKB-KW"/>
</dbReference>
<dbReference type="Gene3D" id="2.40.30.40">
    <property type="entry name" value="Peptidase M42, domain 2"/>
    <property type="match status" value="1"/>
</dbReference>
<dbReference type="AlphaFoldDB" id="A0A371J7X6"/>
<evidence type="ECO:0000256" key="5">
    <source>
        <dbReference type="ARBA" id="ARBA00022801"/>
    </source>
</evidence>
<sequence length="344" mass="38211">MDNTNLIKKYLIDILSIPSPTGYTGVVFKYITNELDKLGIEYKFGNKGALVATIQGSESDDGITFSAHVDTLGAMVKEVKGNGRVAIALIGGYMMHSVEGENCIIHTRDKKQYEGTLQTIKPSIHIHGQEAKDLVRECKNYEIVIDEEVFSKDDVKKLGIDVGDIVSFDTRTKVTESGFIKSRYLDDKASVASILYVLNYIVENNITPKKTINFFFSNYEEVGHGSSAFIPKNTKEFIAVDMGCPGENQNSTEYDVCICTKDSNGPYDYDLTNRLIEICKKNNISYKLDIYPNYGSDAAAALKSGMDASFSLIGPGVFASHGYERTHMKSIIETIRLIINYISK</sequence>
<proteinExistence type="inferred from homology"/>
<comment type="similarity">
    <text evidence="1 6">Belongs to the peptidase M42 family.</text>
</comment>
<dbReference type="EMBL" id="NOJY02000004">
    <property type="protein sequence ID" value="RDY28891.1"/>
    <property type="molecule type" value="Genomic_DNA"/>
</dbReference>
<dbReference type="GO" id="GO:0004177">
    <property type="term" value="F:aminopeptidase activity"/>
    <property type="evidence" value="ECO:0007669"/>
    <property type="project" value="UniProtKB-UniRule"/>
</dbReference>
<evidence type="ECO:0000256" key="6">
    <source>
        <dbReference type="PIRNR" id="PIRNR001123"/>
    </source>
</evidence>
<dbReference type="PANTHER" id="PTHR32481">
    <property type="entry name" value="AMINOPEPTIDASE"/>
    <property type="match status" value="1"/>
</dbReference>
<evidence type="ECO:0000313" key="10">
    <source>
        <dbReference type="Proteomes" id="UP000215694"/>
    </source>
</evidence>
<dbReference type="CDD" id="cd05657">
    <property type="entry name" value="M42_glucanase_like"/>
    <property type="match status" value="1"/>
</dbReference>
<evidence type="ECO:0000256" key="2">
    <source>
        <dbReference type="ARBA" id="ARBA00022438"/>
    </source>
</evidence>
<organism evidence="9 10">
    <name type="scientific">Romboutsia weinsteinii</name>
    <dbReference type="NCBI Taxonomy" id="2020949"/>
    <lineage>
        <taxon>Bacteria</taxon>
        <taxon>Bacillati</taxon>
        <taxon>Bacillota</taxon>
        <taxon>Clostridia</taxon>
        <taxon>Peptostreptococcales</taxon>
        <taxon>Peptostreptococcaceae</taxon>
        <taxon>Romboutsia</taxon>
    </lineage>
</organism>
<dbReference type="Proteomes" id="UP000215694">
    <property type="component" value="Unassembled WGS sequence"/>
</dbReference>
<evidence type="ECO:0000256" key="4">
    <source>
        <dbReference type="ARBA" id="ARBA00022723"/>
    </source>
</evidence>
<evidence type="ECO:0000256" key="8">
    <source>
        <dbReference type="PIRSR" id="PIRSR001123-2"/>
    </source>
</evidence>
<protein>
    <submittedName>
        <fullName evidence="9">M20/M25/M40 family metallo-hydrolase</fullName>
    </submittedName>
</protein>
<dbReference type="SUPFAM" id="SSF101821">
    <property type="entry name" value="Aminopeptidase/glucanase lid domain"/>
    <property type="match status" value="1"/>
</dbReference>
<evidence type="ECO:0000256" key="1">
    <source>
        <dbReference type="ARBA" id="ARBA00006272"/>
    </source>
</evidence>
<reference evidence="9 10" key="1">
    <citation type="journal article" date="2017" name="Genome Announc.">
        <title>Draft Genome Sequence of Romboutsia weinsteinii sp. nov. Strain CCRI-19649(T) Isolated from Surface Water.</title>
        <authorList>
            <person name="Maheux A.F."/>
            <person name="Boudreau D.K."/>
            <person name="Berube E."/>
            <person name="Boissinot M."/>
            <person name="Cantin P."/>
            <person name="Raymond F."/>
            <person name="Corbeil J."/>
            <person name="Omar R.F."/>
            <person name="Bergeron M.G."/>
        </authorList>
    </citation>
    <scope>NUCLEOTIDE SEQUENCE [LARGE SCALE GENOMIC DNA]</scope>
    <source>
        <strain evidence="9 10">CCRI-19649</strain>
    </source>
</reference>
<dbReference type="InterPro" id="IPR008007">
    <property type="entry name" value="Peptidase_M42"/>
</dbReference>